<dbReference type="PROSITE" id="PS51371">
    <property type="entry name" value="CBS"/>
    <property type="match status" value="1"/>
</dbReference>
<reference evidence="14 15" key="1">
    <citation type="submission" date="2020-06" db="EMBL/GenBank/DDBJ databases">
        <title>Actinomadura xiongansis sp. nov., isolated from soil of Baiyangdian.</title>
        <authorList>
            <person name="Zhang X."/>
        </authorList>
    </citation>
    <scope>NUCLEOTIDE SEQUENCE [LARGE SCALE GENOMIC DNA]</scope>
    <source>
        <strain evidence="14 15">HBUM206468</strain>
    </source>
</reference>
<evidence type="ECO:0000256" key="11">
    <source>
        <dbReference type="SAM" id="MobiDB-lite"/>
    </source>
</evidence>
<comment type="caution">
    <text evidence="14">The sequence shown here is derived from an EMBL/GenBank/DDBJ whole genome shotgun (WGS) entry which is preliminary data.</text>
</comment>
<dbReference type="SMART" id="SM01091">
    <property type="entry name" value="CorC_HlyC"/>
    <property type="match status" value="1"/>
</dbReference>
<evidence type="ECO:0000256" key="6">
    <source>
        <dbReference type="ARBA" id="ARBA00022989"/>
    </source>
</evidence>
<organism evidence="14 15">
    <name type="scientific">Actinomadura alba</name>
    <dbReference type="NCBI Taxonomy" id="406431"/>
    <lineage>
        <taxon>Bacteria</taxon>
        <taxon>Bacillati</taxon>
        <taxon>Actinomycetota</taxon>
        <taxon>Actinomycetes</taxon>
        <taxon>Streptosporangiales</taxon>
        <taxon>Thermomonosporaceae</taxon>
        <taxon>Actinomadura</taxon>
    </lineage>
</organism>
<comment type="subcellular location">
    <subcellularLocation>
        <location evidence="1">Cell membrane</location>
        <topology evidence="1">Multi-pass membrane protein</topology>
    </subcellularLocation>
</comment>
<evidence type="ECO:0000313" key="14">
    <source>
        <dbReference type="EMBL" id="MBC6464380.1"/>
    </source>
</evidence>
<keyword evidence="7 9" id="KW-0129">CBS domain</keyword>
<dbReference type="EMBL" id="JABVEC010000001">
    <property type="protein sequence ID" value="MBC6464380.1"/>
    <property type="molecule type" value="Genomic_DNA"/>
</dbReference>
<evidence type="ECO:0000313" key="15">
    <source>
        <dbReference type="Proteomes" id="UP000805614"/>
    </source>
</evidence>
<evidence type="ECO:0000256" key="7">
    <source>
        <dbReference type="ARBA" id="ARBA00023122"/>
    </source>
</evidence>
<evidence type="ECO:0000256" key="5">
    <source>
        <dbReference type="ARBA" id="ARBA00022737"/>
    </source>
</evidence>
<keyword evidence="4 10" id="KW-0812">Transmembrane</keyword>
<dbReference type="Proteomes" id="UP000805614">
    <property type="component" value="Unassembled WGS sequence"/>
</dbReference>
<evidence type="ECO:0000259" key="13">
    <source>
        <dbReference type="PROSITE" id="PS51846"/>
    </source>
</evidence>
<dbReference type="Gene3D" id="3.10.580.10">
    <property type="entry name" value="CBS-domain"/>
    <property type="match status" value="1"/>
</dbReference>
<keyword evidence="6 10" id="KW-1133">Transmembrane helix</keyword>
<evidence type="ECO:0000256" key="1">
    <source>
        <dbReference type="ARBA" id="ARBA00004651"/>
    </source>
</evidence>
<dbReference type="InterPro" id="IPR000644">
    <property type="entry name" value="CBS_dom"/>
</dbReference>
<evidence type="ECO:0000256" key="2">
    <source>
        <dbReference type="ARBA" id="ARBA00006337"/>
    </source>
</evidence>
<keyword evidence="5" id="KW-0677">Repeat</keyword>
<dbReference type="InterPro" id="IPR016169">
    <property type="entry name" value="FAD-bd_PCMH_sub2"/>
</dbReference>
<evidence type="ECO:0000259" key="12">
    <source>
        <dbReference type="PROSITE" id="PS51371"/>
    </source>
</evidence>
<proteinExistence type="inferred from homology"/>
<dbReference type="InterPro" id="IPR046342">
    <property type="entry name" value="CBS_dom_sf"/>
</dbReference>
<dbReference type="Gene3D" id="3.30.465.10">
    <property type="match status" value="1"/>
</dbReference>
<dbReference type="InterPro" id="IPR051676">
    <property type="entry name" value="UPF0053_domain"/>
</dbReference>
<feature type="domain" description="CNNM transmembrane" evidence="13">
    <location>
        <begin position="1"/>
        <end position="204"/>
    </location>
</feature>
<keyword evidence="8 10" id="KW-0472">Membrane</keyword>
<evidence type="ECO:0000256" key="8">
    <source>
        <dbReference type="ARBA" id="ARBA00023136"/>
    </source>
</evidence>
<dbReference type="Pfam" id="PF00571">
    <property type="entry name" value="CBS"/>
    <property type="match status" value="1"/>
</dbReference>
<dbReference type="InterPro" id="IPR002550">
    <property type="entry name" value="CNNM"/>
</dbReference>
<evidence type="ECO:0000256" key="4">
    <source>
        <dbReference type="ARBA" id="ARBA00022692"/>
    </source>
</evidence>
<keyword evidence="15" id="KW-1185">Reference proteome</keyword>
<dbReference type="Pfam" id="PF03471">
    <property type="entry name" value="CorC_HlyC"/>
    <property type="match status" value="1"/>
</dbReference>
<dbReference type="InterPro" id="IPR036318">
    <property type="entry name" value="FAD-bd_PCMH-like_sf"/>
</dbReference>
<feature type="domain" description="CBS" evidence="12">
    <location>
        <begin position="299"/>
        <end position="356"/>
    </location>
</feature>
<evidence type="ECO:0000256" key="9">
    <source>
        <dbReference type="PROSITE-ProRule" id="PRU00703"/>
    </source>
</evidence>
<gene>
    <name evidence="14" type="ORF">HKK74_02550</name>
</gene>
<dbReference type="InterPro" id="IPR005170">
    <property type="entry name" value="Transptr-assoc_dom"/>
</dbReference>
<dbReference type="SUPFAM" id="SSF54631">
    <property type="entry name" value="CBS-domain pair"/>
    <property type="match status" value="1"/>
</dbReference>
<sequence>MILDLVLLAVALGLIVANGVFVAAEFSLVTVERSQVQRLADEGDRGAKGVLAAVRRLSFQLSGAQLGITITSLLLGVMTEPAIAHLLVPLISALPAGSEQTADGVAIAAALVIATVAQMVLGELVPKSAALASPLAVARFATPPQRAFSVVFGPLIRAFNAGANGIVRRLGVEPQDELASARSPDELGLLVRLSAEAGTLQPTTAAMLHRALRFGDKLAAEAMTPRVDCVVVDASASVAELLEIADRTGHLRFPVRGDGGDREAGAGWGEAAGVKGVAGVAGAFAVAEADRAGIRVAEILLPPVLVPGTLGLGIVLERLRAARTEMAIVVDEYGGFAGIVTTEDLAEELVGEMADEYDLPGDESAEPIPTRLGPGESATVPGGLSADEVEERTGFVMPEGPYETLAGLVLARLGHLPDAGERADVDAWTLTVTAMERRRVEQVTVTAPSLTEEES</sequence>
<dbReference type="RefSeq" id="WP_187241304.1">
    <property type="nucleotide sequence ID" value="NZ_BAAAOK010000011.1"/>
</dbReference>
<evidence type="ECO:0000256" key="10">
    <source>
        <dbReference type="PROSITE-ProRule" id="PRU01193"/>
    </source>
</evidence>
<dbReference type="PANTHER" id="PTHR43099:SF6">
    <property type="entry name" value="UPF0053 PROTEIN RV1842C"/>
    <property type="match status" value="1"/>
</dbReference>
<dbReference type="Pfam" id="PF01595">
    <property type="entry name" value="CNNM"/>
    <property type="match status" value="1"/>
</dbReference>
<dbReference type="PROSITE" id="PS51846">
    <property type="entry name" value="CNNM"/>
    <property type="match status" value="1"/>
</dbReference>
<dbReference type="SUPFAM" id="SSF56176">
    <property type="entry name" value="FAD-binding/transporter-associated domain-like"/>
    <property type="match status" value="1"/>
</dbReference>
<keyword evidence="3" id="KW-1003">Cell membrane</keyword>
<comment type="similarity">
    <text evidence="2">Belongs to the UPF0053 family.</text>
</comment>
<dbReference type="PANTHER" id="PTHR43099">
    <property type="entry name" value="UPF0053 PROTEIN YRKA"/>
    <property type="match status" value="1"/>
</dbReference>
<feature type="region of interest" description="Disordered" evidence="11">
    <location>
        <begin position="358"/>
        <end position="383"/>
    </location>
</feature>
<evidence type="ECO:0000256" key="3">
    <source>
        <dbReference type="ARBA" id="ARBA00022475"/>
    </source>
</evidence>
<dbReference type="InterPro" id="IPR044751">
    <property type="entry name" value="Ion_transp-like_CBS"/>
</dbReference>
<protein>
    <submittedName>
        <fullName evidence="14">HlyC/CorC family transporter</fullName>
    </submittedName>
</protein>
<dbReference type="CDD" id="cd04590">
    <property type="entry name" value="CBS_pair_CorC_HlyC_assoc"/>
    <property type="match status" value="1"/>
</dbReference>
<name>A0ABR7LIP4_9ACTN</name>
<accession>A0ABR7LIP4</accession>